<dbReference type="HOGENOM" id="CLU_057189_0_0_1"/>
<organism evidence="2 3">
    <name type="scientific">Tulasnella calospora MUT 4182</name>
    <dbReference type="NCBI Taxonomy" id="1051891"/>
    <lineage>
        <taxon>Eukaryota</taxon>
        <taxon>Fungi</taxon>
        <taxon>Dikarya</taxon>
        <taxon>Basidiomycota</taxon>
        <taxon>Agaricomycotina</taxon>
        <taxon>Agaricomycetes</taxon>
        <taxon>Cantharellales</taxon>
        <taxon>Tulasnellaceae</taxon>
        <taxon>Tulasnella</taxon>
    </lineage>
</organism>
<dbReference type="EMBL" id="KN823001">
    <property type="protein sequence ID" value="KIO27960.1"/>
    <property type="molecule type" value="Genomic_DNA"/>
</dbReference>
<gene>
    <name evidence="2" type="ORF">M407DRAFT_22868</name>
</gene>
<evidence type="ECO:0000313" key="2">
    <source>
        <dbReference type="EMBL" id="KIO27960.1"/>
    </source>
</evidence>
<evidence type="ECO:0000313" key="3">
    <source>
        <dbReference type="Proteomes" id="UP000054248"/>
    </source>
</evidence>
<keyword evidence="3" id="KW-1185">Reference proteome</keyword>
<name>A0A0C3QBP9_9AGAM</name>
<sequence>MHEHTSRVVLPPFRLLLEEVNRLEAARKSYTKQHISSPLDLHPPVDQTRRPHVPNGANASLSLQSPLPILPHTPPHSPPIHLDVHLQLHNNPTYHDPNDSMTIWDHRSPNAFLSSPSLSDSSLEPTTPSPAPYFVYPVPHNNSLPGTPRLGKLSPLNLGLGPVGFENRSPNQVMHLQPDQVVEPPPVPPRPILEPTIEQLADFSPFPPLTTSPSYGSSPRLAESRLPFALVPSTSSQHVLQAPVQAAQPVSSKKRREPAKSGKASRAPRVDEQLTKNGTWYSRSRPAYLKLSGGQKPETRTSWESDERAVALGAIERYVKENPHFILSKSSKEEQREVFPVIWQYATEAASEEGVDWNRGYDGFLIWMSKNLDRPTVRNPAPADRPRARKPTMPKAKNAPRKPPITAA</sequence>
<proteinExistence type="predicted"/>
<feature type="region of interest" description="Disordered" evidence="1">
    <location>
        <begin position="30"/>
        <end position="83"/>
    </location>
</feature>
<dbReference type="Proteomes" id="UP000054248">
    <property type="component" value="Unassembled WGS sequence"/>
</dbReference>
<accession>A0A0C3QBP9</accession>
<evidence type="ECO:0000256" key="1">
    <source>
        <dbReference type="SAM" id="MobiDB-lite"/>
    </source>
</evidence>
<feature type="compositionally biased region" description="Pro residues" evidence="1">
    <location>
        <begin position="68"/>
        <end position="78"/>
    </location>
</feature>
<feature type="region of interest" description="Disordered" evidence="1">
    <location>
        <begin position="239"/>
        <end position="274"/>
    </location>
</feature>
<reference evidence="3" key="2">
    <citation type="submission" date="2015-01" db="EMBL/GenBank/DDBJ databases">
        <title>Evolutionary Origins and Diversification of the Mycorrhizal Mutualists.</title>
        <authorList>
            <consortium name="DOE Joint Genome Institute"/>
            <consortium name="Mycorrhizal Genomics Consortium"/>
            <person name="Kohler A."/>
            <person name="Kuo A."/>
            <person name="Nagy L.G."/>
            <person name="Floudas D."/>
            <person name="Copeland A."/>
            <person name="Barry K.W."/>
            <person name="Cichocki N."/>
            <person name="Veneault-Fourrey C."/>
            <person name="LaButti K."/>
            <person name="Lindquist E.A."/>
            <person name="Lipzen A."/>
            <person name="Lundell T."/>
            <person name="Morin E."/>
            <person name="Murat C."/>
            <person name="Riley R."/>
            <person name="Ohm R."/>
            <person name="Sun H."/>
            <person name="Tunlid A."/>
            <person name="Henrissat B."/>
            <person name="Grigoriev I.V."/>
            <person name="Hibbett D.S."/>
            <person name="Martin F."/>
        </authorList>
    </citation>
    <scope>NUCLEOTIDE SEQUENCE [LARGE SCALE GENOMIC DNA]</scope>
    <source>
        <strain evidence="3">MUT 4182</strain>
    </source>
</reference>
<dbReference type="AlphaFoldDB" id="A0A0C3QBP9"/>
<dbReference type="OrthoDB" id="10613704at2759"/>
<protein>
    <submittedName>
        <fullName evidence="2">Uncharacterized protein</fullName>
    </submittedName>
</protein>
<reference evidence="2 3" key="1">
    <citation type="submission" date="2014-04" db="EMBL/GenBank/DDBJ databases">
        <authorList>
            <consortium name="DOE Joint Genome Institute"/>
            <person name="Kuo A."/>
            <person name="Girlanda M."/>
            <person name="Perotto S."/>
            <person name="Kohler A."/>
            <person name="Nagy L.G."/>
            <person name="Floudas D."/>
            <person name="Copeland A."/>
            <person name="Barry K.W."/>
            <person name="Cichocki N."/>
            <person name="Veneault-Fourrey C."/>
            <person name="LaButti K."/>
            <person name="Lindquist E.A."/>
            <person name="Lipzen A."/>
            <person name="Lundell T."/>
            <person name="Morin E."/>
            <person name="Murat C."/>
            <person name="Sun H."/>
            <person name="Tunlid A."/>
            <person name="Henrissat B."/>
            <person name="Grigoriev I.V."/>
            <person name="Hibbett D.S."/>
            <person name="Martin F."/>
            <person name="Nordberg H.P."/>
            <person name="Cantor M.N."/>
            <person name="Hua S.X."/>
        </authorList>
    </citation>
    <scope>NUCLEOTIDE SEQUENCE [LARGE SCALE GENOMIC DNA]</scope>
    <source>
        <strain evidence="2 3">MUT 4182</strain>
    </source>
</reference>
<feature type="region of interest" description="Disordered" evidence="1">
    <location>
        <begin position="374"/>
        <end position="408"/>
    </location>
</feature>